<dbReference type="EMBL" id="LSYV01000008">
    <property type="protein sequence ID" value="KXZ53154.1"/>
    <property type="molecule type" value="Genomic_DNA"/>
</dbReference>
<accession>A0A150GTP8</accession>
<evidence type="ECO:0000313" key="2">
    <source>
        <dbReference type="EMBL" id="KXZ53154.1"/>
    </source>
</evidence>
<name>A0A150GTP8_GONPE</name>
<organism evidence="2 3">
    <name type="scientific">Gonium pectorale</name>
    <name type="common">Green alga</name>
    <dbReference type="NCBI Taxonomy" id="33097"/>
    <lineage>
        <taxon>Eukaryota</taxon>
        <taxon>Viridiplantae</taxon>
        <taxon>Chlorophyta</taxon>
        <taxon>core chlorophytes</taxon>
        <taxon>Chlorophyceae</taxon>
        <taxon>CS clade</taxon>
        <taxon>Chlamydomonadales</taxon>
        <taxon>Volvocaceae</taxon>
        <taxon>Gonium</taxon>
    </lineage>
</organism>
<feature type="compositionally biased region" description="Low complexity" evidence="1">
    <location>
        <begin position="335"/>
        <end position="353"/>
    </location>
</feature>
<feature type="compositionally biased region" description="Low complexity" evidence="1">
    <location>
        <begin position="195"/>
        <end position="213"/>
    </location>
</feature>
<comment type="caution">
    <text evidence="2">The sequence shown here is derived from an EMBL/GenBank/DDBJ whole genome shotgun (WGS) entry which is preliminary data.</text>
</comment>
<feature type="region of interest" description="Disordered" evidence="1">
    <location>
        <begin position="328"/>
        <end position="353"/>
    </location>
</feature>
<dbReference type="AlphaFoldDB" id="A0A150GTP8"/>
<dbReference type="Proteomes" id="UP000075714">
    <property type="component" value="Unassembled WGS sequence"/>
</dbReference>
<evidence type="ECO:0000313" key="3">
    <source>
        <dbReference type="Proteomes" id="UP000075714"/>
    </source>
</evidence>
<feature type="region of interest" description="Disordered" evidence="1">
    <location>
        <begin position="41"/>
        <end position="84"/>
    </location>
</feature>
<feature type="compositionally biased region" description="Low complexity" evidence="1">
    <location>
        <begin position="45"/>
        <end position="59"/>
    </location>
</feature>
<feature type="region of interest" description="Disordered" evidence="1">
    <location>
        <begin position="195"/>
        <end position="228"/>
    </location>
</feature>
<protein>
    <submittedName>
        <fullName evidence="2">Uncharacterized protein</fullName>
    </submittedName>
</protein>
<keyword evidence="3" id="KW-1185">Reference proteome</keyword>
<evidence type="ECO:0000256" key="1">
    <source>
        <dbReference type="SAM" id="MobiDB-lite"/>
    </source>
</evidence>
<reference evidence="3" key="1">
    <citation type="journal article" date="2016" name="Nat. Commun.">
        <title>The Gonium pectorale genome demonstrates co-option of cell cycle regulation during the evolution of multicellularity.</title>
        <authorList>
            <person name="Hanschen E.R."/>
            <person name="Marriage T.N."/>
            <person name="Ferris P.J."/>
            <person name="Hamaji T."/>
            <person name="Toyoda A."/>
            <person name="Fujiyama A."/>
            <person name="Neme R."/>
            <person name="Noguchi H."/>
            <person name="Minakuchi Y."/>
            <person name="Suzuki M."/>
            <person name="Kawai-Toyooka H."/>
            <person name="Smith D.R."/>
            <person name="Sparks H."/>
            <person name="Anderson J."/>
            <person name="Bakaric R."/>
            <person name="Luria V."/>
            <person name="Karger A."/>
            <person name="Kirschner M.W."/>
            <person name="Durand P.M."/>
            <person name="Michod R.E."/>
            <person name="Nozaki H."/>
            <person name="Olson B.J."/>
        </authorList>
    </citation>
    <scope>NUCLEOTIDE SEQUENCE [LARGE SCALE GENOMIC DNA]</scope>
    <source>
        <strain evidence="3">NIES-2863</strain>
    </source>
</reference>
<sequence>MANFEALQAKSSSSSFANQSYLSLDSASADSTGACSIVSTSADMSNSSSRLFSVSSCGSPRFKARNSDRKPMLGRGSLSQKTGNYGVSRHVGTPRPQLQLLDSLPLISFATGAPEMSMIGDEDESIMEVVSSTPCQASAQRWAQPQLETLASLPLNSLADDAPEMSMIDDEDESIMEVVSSTPCQASAAAFSTSSPASSSSSSADAASPSHAAAAHEDTPASPASTSYADSDAEFEVNYGRLAVEIHCFTVWWERPAGSCWWEAAEGLWPLAGDVELMDVTPCAVEALIVADRLERDAANIPFKREMAALRLRYARIMEVCRQEEEELRQREQSAAEPGSPASGAASPSDCGSAASSAAASRCSSRSASIARRHEDLEEGCGSVLASHEVPYCGLRGAALSALLEAAAV</sequence>
<gene>
    <name evidence="2" type="ORF">GPECTOR_7g1046</name>
</gene>
<proteinExistence type="predicted"/>